<comment type="subcellular location">
    <subcellularLocation>
        <location evidence="1 8">Periplasm</location>
    </subcellularLocation>
</comment>
<keyword evidence="6 8" id="KW-0143">Chaperone</keyword>
<comment type="similarity">
    <text evidence="2 8">Belongs to the periplasmic pilus chaperone family.</text>
</comment>
<dbReference type="InterPro" id="IPR036316">
    <property type="entry name" value="Pili_assmbl_chap_C_dom_sf"/>
</dbReference>
<evidence type="ECO:0000259" key="10">
    <source>
        <dbReference type="Pfam" id="PF00345"/>
    </source>
</evidence>
<gene>
    <name evidence="12" type="ORF">GM31_19345</name>
</gene>
<dbReference type="InterPro" id="IPR016147">
    <property type="entry name" value="Pili_assmbl_chaperone_N"/>
</dbReference>
<feature type="chain" id="PRO_5005539501" evidence="9">
    <location>
        <begin position="25"/>
        <end position="242"/>
    </location>
</feature>
<dbReference type="OrthoDB" id="9131059at2"/>
<evidence type="ECO:0000256" key="9">
    <source>
        <dbReference type="SAM" id="SignalP"/>
    </source>
</evidence>
<name>A0A0L0GYB9_9ENTR</name>
<feature type="domain" description="Pili assembly chaperone C-terminal" evidence="11">
    <location>
        <begin position="174"/>
        <end position="235"/>
    </location>
</feature>
<dbReference type="SUPFAM" id="SSF49584">
    <property type="entry name" value="Periplasmic chaperone C-domain"/>
    <property type="match status" value="1"/>
</dbReference>
<dbReference type="Pfam" id="PF00345">
    <property type="entry name" value="PapD_N"/>
    <property type="match status" value="1"/>
</dbReference>
<comment type="caution">
    <text evidence="12">The sequence shown here is derived from an EMBL/GenBank/DDBJ whole genome shotgun (WGS) entry which is preliminary data.</text>
</comment>
<accession>A0A0L0GYB9</accession>
<proteinExistence type="inferred from homology"/>
<dbReference type="GO" id="GO:0030288">
    <property type="term" value="C:outer membrane-bounded periplasmic space"/>
    <property type="evidence" value="ECO:0007669"/>
    <property type="project" value="InterPro"/>
</dbReference>
<dbReference type="InterPro" id="IPR001829">
    <property type="entry name" value="Pili_assmbl_chaperone_bac"/>
</dbReference>
<evidence type="ECO:0000256" key="2">
    <source>
        <dbReference type="ARBA" id="ARBA00007399"/>
    </source>
</evidence>
<dbReference type="Pfam" id="PF02753">
    <property type="entry name" value="PapD_C"/>
    <property type="match status" value="1"/>
</dbReference>
<dbReference type="InterPro" id="IPR050643">
    <property type="entry name" value="Periplasmic_pilus_chap"/>
</dbReference>
<reference evidence="12 13" key="1">
    <citation type="journal article" date="2015" name="Appl. Environ. Microbiol.">
        <title>The Enterobacterium Trabulsiella odontotermitis Presents Novel Adaptations Related to Its Association with Fungus-Growing Termites.</title>
        <authorList>
            <person name="Sapountzis P."/>
            <person name="Gruntjes T."/>
            <person name="Otani S."/>
            <person name="Estevez J."/>
            <person name="da Costa R.R."/>
            <person name="Plunkett G.3rd."/>
            <person name="Perna N.T."/>
            <person name="Poulsen M."/>
        </authorList>
    </citation>
    <scope>NUCLEOTIDE SEQUENCE [LARGE SCALE GENOMIC DNA]</scope>
    <source>
        <strain evidence="12 13">12</strain>
    </source>
</reference>
<feature type="signal peptide" evidence="9">
    <location>
        <begin position="1"/>
        <end position="24"/>
    </location>
</feature>
<dbReference type="InterPro" id="IPR018046">
    <property type="entry name" value="Pili_assmbl_chaperone_CS"/>
</dbReference>
<dbReference type="EMBL" id="JNGI01000050">
    <property type="protein sequence ID" value="KNC93488.1"/>
    <property type="molecule type" value="Genomic_DNA"/>
</dbReference>
<evidence type="ECO:0000256" key="3">
    <source>
        <dbReference type="ARBA" id="ARBA00022558"/>
    </source>
</evidence>
<keyword evidence="3" id="KW-1029">Fimbrium biogenesis</keyword>
<dbReference type="AlphaFoldDB" id="A0A0L0GYB9"/>
<dbReference type="InterPro" id="IPR016148">
    <property type="entry name" value="Pili_assmbl_chaperone_C"/>
</dbReference>
<dbReference type="InterPro" id="IPR013783">
    <property type="entry name" value="Ig-like_fold"/>
</dbReference>
<evidence type="ECO:0000313" key="12">
    <source>
        <dbReference type="EMBL" id="KNC93488.1"/>
    </source>
</evidence>
<feature type="domain" description="Pili assembly chaperone N-terminal" evidence="10">
    <location>
        <begin position="26"/>
        <end position="150"/>
    </location>
</feature>
<organism evidence="12 13">
    <name type="scientific">Trabulsiella odontotermitis</name>
    <dbReference type="NCBI Taxonomy" id="379893"/>
    <lineage>
        <taxon>Bacteria</taxon>
        <taxon>Pseudomonadati</taxon>
        <taxon>Pseudomonadota</taxon>
        <taxon>Gammaproteobacteria</taxon>
        <taxon>Enterobacterales</taxon>
        <taxon>Enterobacteriaceae</taxon>
        <taxon>Trabulsiella</taxon>
    </lineage>
</organism>
<evidence type="ECO:0000256" key="4">
    <source>
        <dbReference type="ARBA" id="ARBA00022729"/>
    </source>
</evidence>
<keyword evidence="13" id="KW-1185">Reference proteome</keyword>
<dbReference type="InterPro" id="IPR008962">
    <property type="entry name" value="PapD-like_sf"/>
</dbReference>
<dbReference type="SUPFAM" id="SSF49354">
    <property type="entry name" value="PapD-like"/>
    <property type="match status" value="1"/>
</dbReference>
<protein>
    <submittedName>
        <fullName evidence="12">Molecular chaperone</fullName>
    </submittedName>
</protein>
<dbReference type="NCBIfam" id="NF007398">
    <property type="entry name" value="PRK09926.1"/>
    <property type="match status" value="1"/>
</dbReference>
<evidence type="ECO:0000256" key="8">
    <source>
        <dbReference type="RuleBase" id="RU003918"/>
    </source>
</evidence>
<dbReference type="GO" id="GO:0071555">
    <property type="term" value="P:cell wall organization"/>
    <property type="evidence" value="ECO:0007669"/>
    <property type="project" value="InterPro"/>
</dbReference>
<evidence type="ECO:0000256" key="5">
    <source>
        <dbReference type="ARBA" id="ARBA00022764"/>
    </source>
</evidence>
<dbReference type="PROSITE" id="PS00635">
    <property type="entry name" value="PILI_CHAPERONE"/>
    <property type="match status" value="1"/>
</dbReference>
<dbReference type="FunFam" id="2.60.40.10:FF:000458">
    <property type="entry name" value="Molecular chaperone FimC"/>
    <property type="match status" value="1"/>
</dbReference>
<evidence type="ECO:0000256" key="6">
    <source>
        <dbReference type="ARBA" id="ARBA00023186"/>
    </source>
</evidence>
<keyword evidence="4 9" id="KW-0732">Signal</keyword>
<dbReference type="Gene3D" id="2.60.40.10">
    <property type="entry name" value="Immunoglobulins"/>
    <property type="match status" value="2"/>
</dbReference>
<dbReference type="PANTHER" id="PTHR30251">
    <property type="entry name" value="PILUS ASSEMBLY CHAPERONE"/>
    <property type="match status" value="1"/>
</dbReference>
<evidence type="ECO:0000256" key="1">
    <source>
        <dbReference type="ARBA" id="ARBA00004418"/>
    </source>
</evidence>
<evidence type="ECO:0000313" key="13">
    <source>
        <dbReference type="Proteomes" id="UP000037393"/>
    </source>
</evidence>
<evidence type="ECO:0000256" key="7">
    <source>
        <dbReference type="ARBA" id="ARBA00023319"/>
    </source>
</evidence>
<keyword evidence="5" id="KW-0574">Periplasm</keyword>
<dbReference type="PATRIC" id="fig|379893.4.peg.3919"/>
<dbReference type="PANTHER" id="PTHR30251:SF2">
    <property type="entry name" value="FIMBRIAL CHAPERONE YADV-RELATED"/>
    <property type="match status" value="1"/>
</dbReference>
<dbReference type="PRINTS" id="PR00969">
    <property type="entry name" value="CHAPERONPILI"/>
</dbReference>
<evidence type="ECO:0000259" key="11">
    <source>
        <dbReference type="Pfam" id="PF02753"/>
    </source>
</evidence>
<keyword evidence="7" id="KW-0393">Immunoglobulin domain</keyword>
<sequence length="242" mass="26477">MKKVILAGVIAGLFTAVISQPAMADLVLSGTRVIYPAAKKDVTIQMTNKGKRPLLAQSWIDAGDPSARPESVDVPFYLTPPVSRIDPEKGQTLRLVYNQPKLPKDRESIYWLNVLEIPSKGKTTGKEADNNTLQLAFRTRIKIFFRPENLKPLPSEAAGKVVWHKSADNKVTADNPTPYYISYSNIDLVSGSRKLDLGDTMLAPFSKADLTAKQSITGAGWQVKYAAINDYGGADQGETALK</sequence>
<dbReference type="Proteomes" id="UP000037393">
    <property type="component" value="Unassembled WGS sequence"/>
</dbReference>
<dbReference type="RefSeq" id="WP_049857027.1">
    <property type="nucleotide sequence ID" value="NZ_JNGI01000050.1"/>
</dbReference>